<feature type="compositionally biased region" description="Low complexity" evidence="1">
    <location>
        <begin position="109"/>
        <end position="148"/>
    </location>
</feature>
<feature type="region of interest" description="Disordered" evidence="1">
    <location>
        <begin position="52"/>
        <end position="148"/>
    </location>
</feature>
<gene>
    <name evidence="2" type="ORF">H6P81_016515</name>
</gene>
<accession>A0AAV7E8I8</accession>
<reference evidence="2 3" key="1">
    <citation type="submission" date="2021-07" db="EMBL/GenBank/DDBJ databases">
        <title>The Aristolochia fimbriata genome: insights into angiosperm evolution, floral development and chemical biosynthesis.</title>
        <authorList>
            <person name="Jiao Y."/>
        </authorList>
    </citation>
    <scope>NUCLEOTIDE SEQUENCE [LARGE SCALE GENOMIC DNA]</scope>
    <source>
        <strain evidence="2">IBCAS-2021</strain>
        <tissue evidence="2">Leaf</tissue>
    </source>
</reference>
<feature type="compositionally biased region" description="Basic residues" evidence="1">
    <location>
        <begin position="55"/>
        <end position="64"/>
    </location>
</feature>
<dbReference type="AlphaFoldDB" id="A0AAV7E8I8"/>
<dbReference type="Proteomes" id="UP000825729">
    <property type="component" value="Unassembled WGS sequence"/>
</dbReference>
<keyword evidence="3" id="KW-1185">Reference proteome</keyword>
<sequence>MIYHARGYMDKALLGCFSAIVGRSCIVFLSWKGRSPEETCHVGETSHIVKLTKDHQRRQGRQARRVPTSEMMLHVEDPAEPPILREPIVVPSLKQERQPEQIPEPQPEQTPETQPEQTPETQPEQTPETQPEQILEPQPEQILEPQPE</sequence>
<dbReference type="EMBL" id="JAINDJ010000006">
    <property type="protein sequence ID" value="KAG9445175.1"/>
    <property type="molecule type" value="Genomic_DNA"/>
</dbReference>
<proteinExistence type="predicted"/>
<evidence type="ECO:0000256" key="1">
    <source>
        <dbReference type="SAM" id="MobiDB-lite"/>
    </source>
</evidence>
<evidence type="ECO:0000313" key="2">
    <source>
        <dbReference type="EMBL" id="KAG9445175.1"/>
    </source>
</evidence>
<protein>
    <submittedName>
        <fullName evidence="2">Uncharacterized protein</fullName>
    </submittedName>
</protein>
<name>A0AAV7E8I8_ARIFI</name>
<comment type="caution">
    <text evidence="2">The sequence shown here is derived from an EMBL/GenBank/DDBJ whole genome shotgun (WGS) entry which is preliminary data.</text>
</comment>
<evidence type="ECO:0000313" key="3">
    <source>
        <dbReference type="Proteomes" id="UP000825729"/>
    </source>
</evidence>
<organism evidence="2 3">
    <name type="scientific">Aristolochia fimbriata</name>
    <name type="common">White veined hardy Dutchman's pipe vine</name>
    <dbReference type="NCBI Taxonomy" id="158543"/>
    <lineage>
        <taxon>Eukaryota</taxon>
        <taxon>Viridiplantae</taxon>
        <taxon>Streptophyta</taxon>
        <taxon>Embryophyta</taxon>
        <taxon>Tracheophyta</taxon>
        <taxon>Spermatophyta</taxon>
        <taxon>Magnoliopsida</taxon>
        <taxon>Magnoliidae</taxon>
        <taxon>Piperales</taxon>
        <taxon>Aristolochiaceae</taxon>
        <taxon>Aristolochia</taxon>
    </lineage>
</organism>